<dbReference type="RefSeq" id="WP_241292440.1">
    <property type="nucleotide sequence ID" value="NZ_JAKZGR010000003.1"/>
</dbReference>
<evidence type="ECO:0000256" key="4">
    <source>
        <dbReference type="ARBA" id="ARBA00022691"/>
    </source>
</evidence>
<evidence type="ECO:0000256" key="1">
    <source>
        <dbReference type="ARBA" id="ARBA00001966"/>
    </source>
</evidence>
<feature type="domain" description="Radical SAM core" evidence="13">
    <location>
        <begin position="12"/>
        <end position="230"/>
    </location>
</feature>
<dbReference type="GO" id="GO:0061798">
    <property type="term" value="F:GTP 3',8'-cyclase activity"/>
    <property type="evidence" value="ECO:0007669"/>
    <property type="project" value="UniProtKB-EC"/>
</dbReference>
<dbReference type="InterPro" id="IPR058240">
    <property type="entry name" value="rSAM_sf"/>
</dbReference>
<keyword evidence="4" id="KW-0949">S-adenosyl-L-methionine</keyword>
<keyword evidence="9" id="KW-0342">GTP-binding</keyword>
<keyword evidence="10" id="KW-0501">Molybdenum cofactor biosynthesis</keyword>
<keyword evidence="7" id="KW-0408">Iron</keyword>
<dbReference type="SFLD" id="SFLDG01067">
    <property type="entry name" value="SPASM/twitch_domain_containing"/>
    <property type="match status" value="1"/>
</dbReference>
<gene>
    <name evidence="14" type="primary">moaA</name>
    <name evidence="14" type="ORF">ACFOUP_01830</name>
</gene>
<dbReference type="SMART" id="SM00729">
    <property type="entry name" value="Elp3"/>
    <property type="match status" value="1"/>
</dbReference>
<evidence type="ECO:0000256" key="6">
    <source>
        <dbReference type="ARBA" id="ARBA00022741"/>
    </source>
</evidence>
<dbReference type="SFLD" id="SFLDS00029">
    <property type="entry name" value="Radical_SAM"/>
    <property type="match status" value="1"/>
</dbReference>
<organism evidence="14 15">
    <name type="scientific">Belliella kenyensis</name>
    <dbReference type="NCBI Taxonomy" id="1472724"/>
    <lineage>
        <taxon>Bacteria</taxon>
        <taxon>Pseudomonadati</taxon>
        <taxon>Bacteroidota</taxon>
        <taxon>Cytophagia</taxon>
        <taxon>Cytophagales</taxon>
        <taxon>Cyclobacteriaceae</taxon>
        <taxon>Belliella</taxon>
    </lineage>
</organism>
<dbReference type="InterPro" id="IPR013483">
    <property type="entry name" value="MoaA"/>
</dbReference>
<evidence type="ECO:0000256" key="3">
    <source>
        <dbReference type="ARBA" id="ARBA00022485"/>
    </source>
</evidence>
<dbReference type="InterPro" id="IPR040064">
    <property type="entry name" value="MoaA-like"/>
</dbReference>
<proteinExistence type="predicted"/>
<dbReference type="Pfam" id="PF06463">
    <property type="entry name" value="Mob_synth_C"/>
    <property type="match status" value="1"/>
</dbReference>
<accession>A0ABV8EGT8</accession>
<keyword evidence="11 14" id="KW-0456">Lyase</keyword>
<dbReference type="SFLD" id="SFLDG01386">
    <property type="entry name" value="main_SPASM_domain-containing"/>
    <property type="match status" value="1"/>
</dbReference>
<dbReference type="PROSITE" id="PS01305">
    <property type="entry name" value="MOAA_NIFB_PQQE"/>
    <property type="match status" value="1"/>
</dbReference>
<name>A0ABV8EGT8_9BACT</name>
<dbReference type="PROSITE" id="PS51918">
    <property type="entry name" value="RADICAL_SAM"/>
    <property type="match status" value="1"/>
</dbReference>
<dbReference type="EMBL" id="JBHSAV010000003">
    <property type="protein sequence ID" value="MFC3975105.1"/>
    <property type="molecule type" value="Genomic_DNA"/>
</dbReference>
<dbReference type="SUPFAM" id="SSF102114">
    <property type="entry name" value="Radical SAM enzymes"/>
    <property type="match status" value="1"/>
</dbReference>
<evidence type="ECO:0000256" key="12">
    <source>
        <dbReference type="ARBA" id="ARBA00048697"/>
    </source>
</evidence>
<evidence type="ECO:0000256" key="2">
    <source>
        <dbReference type="ARBA" id="ARBA00012167"/>
    </source>
</evidence>
<dbReference type="Proteomes" id="UP001595766">
    <property type="component" value="Unassembled WGS sequence"/>
</dbReference>
<evidence type="ECO:0000256" key="11">
    <source>
        <dbReference type="ARBA" id="ARBA00023239"/>
    </source>
</evidence>
<dbReference type="CDD" id="cd21117">
    <property type="entry name" value="Twitch_MoaA"/>
    <property type="match status" value="1"/>
</dbReference>
<protein>
    <recommendedName>
        <fullName evidence="2">GTP 3',8-cyclase</fullName>
        <ecNumber evidence="2">4.1.99.22</ecNumber>
    </recommendedName>
</protein>
<evidence type="ECO:0000313" key="15">
    <source>
        <dbReference type="Proteomes" id="UP001595766"/>
    </source>
</evidence>
<dbReference type="Gene3D" id="3.20.20.70">
    <property type="entry name" value="Aldolase class I"/>
    <property type="match status" value="1"/>
</dbReference>
<evidence type="ECO:0000256" key="5">
    <source>
        <dbReference type="ARBA" id="ARBA00022723"/>
    </source>
</evidence>
<dbReference type="InterPro" id="IPR006638">
    <property type="entry name" value="Elp3/MiaA/NifB-like_rSAM"/>
</dbReference>
<comment type="caution">
    <text evidence="14">The sequence shown here is derived from an EMBL/GenBank/DDBJ whole genome shotgun (WGS) entry which is preliminary data.</text>
</comment>
<keyword evidence="3" id="KW-0004">4Fe-4S</keyword>
<evidence type="ECO:0000256" key="10">
    <source>
        <dbReference type="ARBA" id="ARBA00023150"/>
    </source>
</evidence>
<sequence length="333" mass="37764">MTMEQKGTLEDRYGRVHNYLRISLTDNCNFRCSYCMPEEDISSMPNAKLMQVEEINILAKKFVSLGINKIRLTGGEPLVRKEFPLILAQLAELPVELTLTSNGVFIDKFIESFKTAGLKKVNISLDTLNADTFYKLTKRDQFSQVWNNIQLLLKHQFRVKINVVALNGIIEKEILDFIAITKELPIHVRFIEFMPFAGNYWNKDKVFTAAKMLQMIREEYEIMKLQDDPNDTAKAYQVKGHMGTFAFITTMSEHFCGTCNRLRLTADGKMKNCLFGKDEMDLLGALRAGDNIDPLIKIAVGKKHAALGGQISTDYTLASADKIENRSMIKIGG</sequence>
<evidence type="ECO:0000259" key="13">
    <source>
        <dbReference type="PROSITE" id="PS51918"/>
    </source>
</evidence>
<dbReference type="PANTHER" id="PTHR22960:SF0">
    <property type="entry name" value="MOLYBDENUM COFACTOR BIOSYNTHESIS PROTEIN 1"/>
    <property type="match status" value="1"/>
</dbReference>
<dbReference type="InterPro" id="IPR010505">
    <property type="entry name" value="MoaA_twitch"/>
</dbReference>
<comment type="catalytic activity">
    <reaction evidence="12">
        <text>GTP + AH2 + S-adenosyl-L-methionine = (8S)-3',8-cyclo-7,8-dihydroguanosine 5'-triphosphate + 5'-deoxyadenosine + L-methionine + A + H(+)</text>
        <dbReference type="Rhea" id="RHEA:49576"/>
        <dbReference type="ChEBI" id="CHEBI:13193"/>
        <dbReference type="ChEBI" id="CHEBI:15378"/>
        <dbReference type="ChEBI" id="CHEBI:17319"/>
        <dbReference type="ChEBI" id="CHEBI:17499"/>
        <dbReference type="ChEBI" id="CHEBI:37565"/>
        <dbReference type="ChEBI" id="CHEBI:57844"/>
        <dbReference type="ChEBI" id="CHEBI:59789"/>
        <dbReference type="ChEBI" id="CHEBI:131766"/>
        <dbReference type="EC" id="4.1.99.22"/>
    </reaction>
</comment>
<dbReference type="InterPro" id="IPR013785">
    <property type="entry name" value="Aldolase_TIM"/>
</dbReference>
<dbReference type="CDD" id="cd01335">
    <property type="entry name" value="Radical_SAM"/>
    <property type="match status" value="1"/>
</dbReference>
<dbReference type="PANTHER" id="PTHR22960">
    <property type="entry name" value="MOLYBDOPTERIN COFACTOR SYNTHESIS PROTEIN A"/>
    <property type="match status" value="1"/>
</dbReference>
<comment type="cofactor">
    <cofactor evidence="1">
        <name>[4Fe-4S] cluster</name>
        <dbReference type="ChEBI" id="CHEBI:49883"/>
    </cofactor>
</comment>
<dbReference type="EC" id="4.1.99.22" evidence="2"/>
<reference evidence="15" key="1">
    <citation type="journal article" date="2019" name="Int. J. Syst. Evol. Microbiol.">
        <title>The Global Catalogue of Microorganisms (GCM) 10K type strain sequencing project: providing services to taxonomists for standard genome sequencing and annotation.</title>
        <authorList>
            <consortium name="The Broad Institute Genomics Platform"/>
            <consortium name="The Broad Institute Genome Sequencing Center for Infectious Disease"/>
            <person name="Wu L."/>
            <person name="Ma J."/>
        </authorList>
    </citation>
    <scope>NUCLEOTIDE SEQUENCE [LARGE SCALE GENOMIC DNA]</scope>
    <source>
        <strain evidence="15">CECT 8551</strain>
    </source>
</reference>
<keyword evidence="15" id="KW-1185">Reference proteome</keyword>
<dbReference type="NCBIfam" id="TIGR02666">
    <property type="entry name" value="moaA"/>
    <property type="match status" value="1"/>
</dbReference>
<evidence type="ECO:0000256" key="8">
    <source>
        <dbReference type="ARBA" id="ARBA00023014"/>
    </source>
</evidence>
<keyword evidence="8" id="KW-0411">Iron-sulfur</keyword>
<keyword evidence="6" id="KW-0547">Nucleotide-binding</keyword>
<dbReference type="SFLD" id="SFLDG01383">
    <property type="entry name" value="cyclic_pyranopterin_phosphate"/>
    <property type="match status" value="1"/>
</dbReference>
<evidence type="ECO:0000256" key="7">
    <source>
        <dbReference type="ARBA" id="ARBA00023004"/>
    </source>
</evidence>
<evidence type="ECO:0000256" key="9">
    <source>
        <dbReference type="ARBA" id="ARBA00023134"/>
    </source>
</evidence>
<dbReference type="InterPro" id="IPR000385">
    <property type="entry name" value="MoaA_NifB_PqqE_Fe-S-bd_CS"/>
</dbReference>
<dbReference type="Pfam" id="PF04055">
    <property type="entry name" value="Radical_SAM"/>
    <property type="match status" value="1"/>
</dbReference>
<keyword evidence="5" id="KW-0479">Metal-binding</keyword>
<evidence type="ECO:0000313" key="14">
    <source>
        <dbReference type="EMBL" id="MFC3975105.1"/>
    </source>
</evidence>
<dbReference type="InterPro" id="IPR007197">
    <property type="entry name" value="rSAM"/>
</dbReference>
<dbReference type="InterPro" id="IPR050105">
    <property type="entry name" value="MoCo_biosynth_MoaA/MoaC"/>
</dbReference>